<sequence>MTAMRFRQAIVTALADEMRADSSVMIFGEDVAVAEGPFKTSEGLLQEFGPLRVRDTPISEMAFTGAAVGAAIMGMKPVVEIMFMEFLGVALDQLVTEAAKLRYLSNGTLSVPIVVRASCGSGLGFGSQHSQTLENWVAATPGLKVVHLSDAQSAYSLMRAAIQDPDPVMVLEPRILYGERGEVDTSLKMTIGQARMIRSGGAITIVSLGQMVNVCKSAIEKSGIDVELIDLATVVPWDRAAVLNSVKKTGRLVVVEESPESGGWGSEIVATVTAELFGSLKGAPFRITTPDVPVPYSGVLETRYVPTDDDIVRQLTHAIGTGEKPKTWWQLEGIKK</sequence>
<dbReference type="EMBL" id="CAFBQX010000002">
    <property type="protein sequence ID" value="CAB5070812.1"/>
    <property type="molecule type" value="Genomic_DNA"/>
</dbReference>
<dbReference type="SUPFAM" id="SSF52922">
    <property type="entry name" value="TK C-terminal domain-like"/>
    <property type="match status" value="1"/>
</dbReference>
<gene>
    <name evidence="6" type="ORF">UFOPK2510_00670</name>
    <name evidence="7" type="ORF">UFOPK2718_00881</name>
    <name evidence="8" type="ORF">UFOPK2936_01247</name>
    <name evidence="9" type="ORF">UFOPK3174_01369</name>
    <name evidence="10" type="ORF">UFOPK3328_00738</name>
    <name evidence="11" type="ORF">UFOPK3779_01371</name>
    <name evidence="12" type="ORF">UFOPK3913_00870</name>
    <name evidence="5" type="ORF">UFOPK4107_00276</name>
    <name evidence="13" type="ORF">UFOPK4403_00466</name>
</gene>
<dbReference type="EMBL" id="CAFABH010000032">
    <property type="protein sequence ID" value="CAB4832682.1"/>
    <property type="molecule type" value="Genomic_DNA"/>
</dbReference>
<proteinExistence type="predicted"/>
<reference evidence="6" key="1">
    <citation type="submission" date="2020-05" db="EMBL/GenBank/DDBJ databases">
        <authorList>
            <person name="Chiriac C."/>
            <person name="Salcher M."/>
            <person name="Ghai R."/>
            <person name="Kavagutti S V."/>
        </authorList>
    </citation>
    <scope>NUCLEOTIDE SEQUENCE</scope>
</reference>
<dbReference type="PANTHER" id="PTHR43257:SF2">
    <property type="entry name" value="PYRUVATE DEHYDROGENASE E1 COMPONENT SUBUNIT BETA"/>
    <property type="match status" value="1"/>
</dbReference>
<dbReference type="EMBL" id="CAFBOC010000008">
    <property type="protein sequence ID" value="CAB4977123.1"/>
    <property type="molecule type" value="Genomic_DNA"/>
</dbReference>
<evidence type="ECO:0000313" key="5">
    <source>
        <dbReference type="EMBL" id="CAB4332044.1"/>
    </source>
</evidence>
<dbReference type="CDD" id="cd07036">
    <property type="entry name" value="TPP_PYR_E1-PDHc-beta_like"/>
    <property type="match status" value="1"/>
</dbReference>
<protein>
    <submittedName>
        <fullName evidence="6">Unannotated protein</fullName>
    </submittedName>
</protein>
<evidence type="ECO:0000313" key="11">
    <source>
        <dbReference type="EMBL" id="CAB4953344.1"/>
    </source>
</evidence>
<dbReference type="EMBL" id="CAFBNH010000009">
    <property type="protein sequence ID" value="CAB4953344.1"/>
    <property type="molecule type" value="Genomic_DNA"/>
</dbReference>
<dbReference type="Pfam" id="PF02780">
    <property type="entry name" value="Transketolase_C"/>
    <property type="match status" value="1"/>
</dbReference>
<dbReference type="EMBL" id="CAEZXO010000003">
    <property type="protein sequence ID" value="CAB4690698.1"/>
    <property type="molecule type" value="Genomic_DNA"/>
</dbReference>
<evidence type="ECO:0000259" key="4">
    <source>
        <dbReference type="SMART" id="SM00861"/>
    </source>
</evidence>
<organism evidence="6">
    <name type="scientific">freshwater metagenome</name>
    <dbReference type="NCBI Taxonomy" id="449393"/>
    <lineage>
        <taxon>unclassified sequences</taxon>
        <taxon>metagenomes</taxon>
        <taxon>ecological metagenomes</taxon>
    </lineage>
</organism>
<evidence type="ECO:0000256" key="2">
    <source>
        <dbReference type="ARBA" id="ARBA00023002"/>
    </source>
</evidence>
<dbReference type="SUPFAM" id="SSF52518">
    <property type="entry name" value="Thiamin diphosphate-binding fold (THDP-binding)"/>
    <property type="match status" value="1"/>
</dbReference>
<dbReference type="FunFam" id="3.40.50.970:FF:000001">
    <property type="entry name" value="Pyruvate dehydrogenase E1 beta subunit"/>
    <property type="match status" value="1"/>
</dbReference>
<dbReference type="EMBL" id="CAEZZW010000007">
    <property type="protein sequence ID" value="CAB4785371.1"/>
    <property type="molecule type" value="Genomic_DNA"/>
</dbReference>
<dbReference type="InterPro" id="IPR009014">
    <property type="entry name" value="Transketo_C/PFOR_II"/>
</dbReference>
<evidence type="ECO:0000313" key="9">
    <source>
        <dbReference type="EMBL" id="CAB4832682.1"/>
    </source>
</evidence>
<dbReference type="EMBL" id="CAESAE010000002">
    <property type="protein sequence ID" value="CAB4332044.1"/>
    <property type="molecule type" value="Genomic_DNA"/>
</dbReference>
<evidence type="ECO:0000313" key="13">
    <source>
        <dbReference type="EMBL" id="CAB5070812.1"/>
    </source>
</evidence>
<dbReference type="SMART" id="SM00861">
    <property type="entry name" value="Transket_pyr"/>
    <property type="match status" value="1"/>
</dbReference>
<dbReference type="EMBL" id="CAFBLD010000004">
    <property type="protein sequence ID" value="CAB4865432.1"/>
    <property type="molecule type" value="Genomic_DNA"/>
</dbReference>
<name>A0A6J6P1Q2_9ZZZZ</name>
<evidence type="ECO:0000313" key="6">
    <source>
        <dbReference type="EMBL" id="CAB4690698.1"/>
    </source>
</evidence>
<evidence type="ECO:0000256" key="3">
    <source>
        <dbReference type="ARBA" id="ARBA00023052"/>
    </source>
</evidence>
<keyword evidence="3" id="KW-0786">Thiamine pyrophosphate</keyword>
<evidence type="ECO:0000313" key="8">
    <source>
        <dbReference type="EMBL" id="CAB4785371.1"/>
    </source>
</evidence>
<dbReference type="InterPro" id="IPR033248">
    <property type="entry name" value="Transketolase_C"/>
</dbReference>
<dbReference type="PANTHER" id="PTHR43257">
    <property type="entry name" value="PYRUVATE DEHYDROGENASE E1 COMPONENT BETA SUBUNIT"/>
    <property type="match status" value="1"/>
</dbReference>
<dbReference type="Pfam" id="PF02779">
    <property type="entry name" value="Transket_pyr"/>
    <property type="match status" value="1"/>
</dbReference>
<evidence type="ECO:0000256" key="1">
    <source>
        <dbReference type="ARBA" id="ARBA00001964"/>
    </source>
</evidence>
<evidence type="ECO:0000313" key="7">
    <source>
        <dbReference type="EMBL" id="CAB4725747.1"/>
    </source>
</evidence>
<dbReference type="InterPro" id="IPR005475">
    <property type="entry name" value="Transketolase-like_Pyr-bd"/>
</dbReference>
<feature type="domain" description="Transketolase-like pyrimidine-binding" evidence="4">
    <location>
        <begin position="4"/>
        <end position="179"/>
    </location>
</feature>
<dbReference type="Gene3D" id="3.40.50.970">
    <property type="match status" value="1"/>
</dbReference>
<dbReference type="InterPro" id="IPR029061">
    <property type="entry name" value="THDP-binding"/>
</dbReference>
<dbReference type="AlphaFoldDB" id="A0A6J6P1Q2"/>
<evidence type="ECO:0000313" key="10">
    <source>
        <dbReference type="EMBL" id="CAB4865432.1"/>
    </source>
</evidence>
<dbReference type="Gene3D" id="3.40.50.920">
    <property type="match status" value="1"/>
</dbReference>
<dbReference type="EMBL" id="CAEZYM010000007">
    <property type="protein sequence ID" value="CAB4725747.1"/>
    <property type="molecule type" value="Genomic_DNA"/>
</dbReference>
<comment type="cofactor">
    <cofactor evidence="1">
        <name>thiamine diphosphate</name>
        <dbReference type="ChEBI" id="CHEBI:58937"/>
    </cofactor>
</comment>
<evidence type="ECO:0000313" key="12">
    <source>
        <dbReference type="EMBL" id="CAB4977123.1"/>
    </source>
</evidence>
<keyword evidence="2" id="KW-0560">Oxidoreductase</keyword>
<accession>A0A6J6P1Q2</accession>
<dbReference type="GO" id="GO:0016491">
    <property type="term" value="F:oxidoreductase activity"/>
    <property type="evidence" value="ECO:0007669"/>
    <property type="project" value="UniProtKB-KW"/>
</dbReference>